<name>A0ABT1D660_9PROT</name>
<evidence type="ECO:0000256" key="1">
    <source>
        <dbReference type="ARBA" id="ARBA00006987"/>
    </source>
</evidence>
<dbReference type="Pfam" id="PF03401">
    <property type="entry name" value="TctC"/>
    <property type="match status" value="1"/>
</dbReference>
<accession>A0ABT1D660</accession>
<dbReference type="Proteomes" id="UP001523392">
    <property type="component" value="Unassembled WGS sequence"/>
</dbReference>
<sequence length="330" mass="34767">MPAQPASHRIGRRAVLAAASAMPLAPVVVRASSWPDRPIRFVVPYAAGGTSDLLGRLIANALGPALGQTMVVENRPGGGATVGAASVAQAAPDGYTLLLGTPAVQATNRFMMASLPYDPDRAFTPIVNIMRTPNLLVVHPSVPAHSVAELIALCKRQPDTLFFGSSGVGSTSHLAGEMLRVMAKIEIAHAPFRGTGPNVQALLSGEVKMSLDGMPALLPHIREGRLRLLAVTTPARYASLPDTPAVAETLPGFDAAPFNYITGPAGLPQPIVERVNTAMNAILNEATFRSRFQELGFEPMGGTPAELAEVIRQETARWGEVIRAAGIRIE</sequence>
<protein>
    <submittedName>
        <fullName evidence="2">Tripartite tricarboxylate transporter substrate binding protein</fullName>
    </submittedName>
</protein>
<dbReference type="CDD" id="cd13578">
    <property type="entry name" value="PBP2_Bug27"/>
    <property type="match status" value="1"/>
</dbReference>
<dbReference type="PANTHER" id="PTHR42928">
    <property type="entry name" value="TRICARBOXYLATE-BINDING PROTEIN"/>
    <property type="match status" value="1"/>
</dbReference>
<dbReference type="RefSeq" id="WP_252954036.1">
    <property type="nucleotide sequence ID" value="NZ_JAFIRR010000090.1"/>
</dbReference>
<dbReference type="PIRSF" id="PIRSF017082">
    <property type="entry name" value="YflP"/>
    <property type="match status" value="1"/>
</dbReference>
<organism evidence="2 3">
    <name type="scientific">Siccirubricoccus soli</name>
    <dbReference type="NCBI Taxonomy" id="2899147"/>
    <lineage>
        <taxon>Bacteria</taxon>
        <taxon>Pseudomonadati</taxon>
        <taxon>Pseudomonadota</taxon>
        <taxon>Alphaproteobacteria</taxon>
        <taxon>Acetobacterales</taxon>
        <taxon>Roseomonadaceae</taxon>
        <taxon>Siccirubricoccus</taxon>
    </lineage>
</organism>
<dbReference type="PANTHER" id="PTHR42928:SF5">
    <property type="entry name" value="BLR1237 PROTEIN"/>
    <property type="match status" value="1"/>
</dbReference>
<comment type="caution">
    <text evidence="2">The sequence shown here is derived from an EMBL/GenBank/DDBJ whole genome shotgun (WGS) entry which is preliminary data.</text>
</comment>
<dbReference type="SUPFAM" id="SSF53850">
    <property type="entry name" value="Periplasmic binding protein-like II"/>
    <property type="match status" value="1"/>
</dbReference>
<proteinExistence type="inferred from homology"/>
<dbReference type="InterPro" id="IPR005064">
    <property type="entry name" value="BUG"/>
</dbReference>
<gene>
    <name evidence="2" type="ORF">JYK14_14630</name>
</gene>
<dbReference type="EMBL" id="JAFIRR010000090">
    <property type="protein sequence ID" value="MCO6417391.1"/>
    <property type="molecule type" value="Genomic_DNA"/>
</dbReference>
<dbReference type="Gene3D" id="3.40.190.10">
    <property type="entry name" value="Periplasmic binding protein-like II"/>
    <property type="match status" value="1"/>
</dbReference>
<evidence type="ECO:0000313" key="2">
    <source>
        <dbReference type="EMBL" id="MCO6417391.1"/>
    </source>
</evidence>
<keyword evidence="3" id="KW-1185">Reference proteome</keyword>
<dbReference type="Gene3D" id="3.40.190.150">
    <property type="entry name" value="Bordetella uptake gene, domain 1"/>
    <property type="match status" value="1"/>
</dbReference>
<evidence type="ECO:0000313" key="3">
    <source>
        <dbReference type="Proteomes" id="UP001523392"/>
    </source>
</evidence>
<comment type="similarity">
    <text evidence="1">Belongs to the UPF0065 (bug) family.</text>
</comment>
<reference evidence="2 3" key="1">
    <citation type="submission" date="2021-12" db="EMBL/GenBank/DDBJ databases">
        <title>Siccirubricoccus leaddurans sp. nov., a high concentration Zn2+ tolerance bacterium.</title>
        <authorList>
            <person name="Cao Y."/>
        </authorList>
    </citation>
    <scope>NUCLEOTIDE SEQUENCE [LARGE SCALE GENOMIC DNA]</scope>
    <source>
        <strain evidence="2 3">KC 17139</strain>
    </source>
</reference>
<dbReference type="InterPro" id="IPR042100">
    <property type="entry name" value="Bug_dom1"/>
</dbReference>